<evidence type="ECO:0000313" key="13">
    <source>
        <dbReference type="Proteomes" id="UP001586593"/>
    </source>
</evidence>
<evidence type="ECO:0000256" key="8">
    <source>
        <dbReference type="ARBA" id="ARBA00023098"/>
    </source>
</evidence>
<evidence type="ECO:0000256" key="3">
    <source>
        <dbReference type="ARBA" id="ARBA00004991"/>
    </source>
</evidence>
<reference evidence="12 13" key="1">
    <citation type="journal article" date="2024" name="Commun. Biol.">
        <title>Comparative genomic analysis of thermophilic fungi reveals convergent evolutionary adaptations and gene losses.</title>
        <authorList>
            <person name="Steindorff A.S."/>
            <person name="Aguilar-Pontes M.V."/>
            <person name="Robinson A.J."/>
            <person name="Andreopoulos B."/>
            <person name="LaButti K."/>
            <person name="Kuo A."/>
            <person name="Mondo S."/>
            <person name="Riley R."/>
            <person name="Otillar R."/>
            <person name="Haridas S."/>
            <person name="Lipzen A."/>
            <person name="Grimwood J."/>
            <person name="Schmutz J."/>
            <person name="Clum A."/>
            <person name="Reid I.D."/>
            <person name="Moisan M.C."/>
            <person name="Butler G."/>
            <person name="Nguyen T.T.M."/>
            <person name="Dewar K."/>
            <person name="Conant G."/>
            <person name="Drula E."/>
            <person name="Henrissat B."/>
            <person name="Hansel C."/>
            <person name="Singer S."/>
            <person name="Hutchinson M.I."/>
            <person name="de Vries R.P."/>
            <person name="Natvig D.O."/>
            <person name="Powell A.J."/>
            <person name="Tsang A."/>
            <person name="Grigoriev I.V."/>
        </authorList>
    </citation>
    <scope>NUCLEOTIDE SEQUENCE [LARGE SCALE GENOMIC DNA]</scope>
    <source>
        <strain evidence="12 13">ATCC 24622</strain>
    </source>
</reference>
<evidence type="ECO:0000256" key="7">
    <source>
        <dbReference type="ARBA" id="ARBA00023002"/>
    </source>
</evidence>
<evidence type="ECO:0000256" key="5">
    <source>
        <dbReference type="ARBA" id="ARBA00022857"/>
    </source>
</evidence>
<dbReference type="Gene3D" id="3.40.50.720">
    <property type="entry name" value="NAD(P)-binding Rossmann-like Domain"/>
    <property type="match status" value="1"/>
</dbReference>
<comment type="function">
    <text evidence="10">Catalyzes the reduction of 3'-oxosphinganine (3-ketodihydrosphingosine/KDS) to sphinganine (dihydrosphingosine/DHS), the second step of de novo sphingolipid biosynthesis.</text>
</comment>
<keyword evidence="13" id="KW-1185">Reference proteome</keyword>
<evidence type="ECO:0000256" key="4">
    <source>
        <dbReference type="ARBA" id="ARBA00022824"/>
    </source>
</evidence>
<dbReference type="Pfam" id="PF00106">
    <property type="entry name" value="adh_short"/>
    <property type="match status" value="1"/>
</dbReference>
<evidence type="ECO:0000256" key="6">
    <source>
        <dbReference type="ARBA" id="ARBA00022919"/>
    </source>
</evidence>
<accession>A0ABR3X6P7</accession>
<proteinExistence type="predicted"/>
<comment type="subcellular location">
    <subcellularLocation>
        <location evidence="1">Endoplasmic reticulum</location>
    </subcellularLocation>
</comment>
<evidence type="ECO:0000256" key="2">
    <source>
        <dbReference type="ARBA" id="ARBA00004760"/>
    </source>
</evidence>
<name>A0ABR3X6P7_9PEZI</name>
<comment type="pathway">
    <text evidence="3">Sphingolipid metabolism.</text>
</comment>
<dbReference type="EMBL" id="JAZHXJ010000152">
    <property type="protein sequence ID" value="KAL1871598.1"/>
    <property type="molecule type" value="Genomic_DNA"/>
</dbReference>
<dbReference type="CDD" id="cd08939">
    <property type="entry name" value="KDSR-like_SDR_c"/>
    <property type="match status" value="1"/>
</dbReference>
<keyword evidence="8" id="KW-0443">Lipid metabolism</keyword>
<dbReference type="InterPro" id="IPR045022">
    <property type="entry name" value="KDSR-like"/>
</dbReference>
<evidence type="ECO:0000256" key="1">
    <source>
        <dbReference type="ARBA" id="ARBA00004240"/>
    </source>
</evidence>
<dbReference type="InterPro" id="IPR002347">
    <property type="entry name" value="SDR_fam"/>
</dbReference>
<organism evidence="12 13">
    <name type="scientific">Phialemonium thermophilum</name>
    <dbReference type="NCBI Taxonomy" id="223376"/>
    <lineage>
        <taxon>Eukaryota</taxon>
        <taxon>Fungi</taxon>
        <taxon>Dikarya</taxon>
        <taxon>Ascomycota</taxon>
        <taxon>Pezizomycotina</taxon>
        <taxon>Sordariomycetes</taxon>
        <taxon>Sordariomycetidae</taxon>
        <taxon>Cephalothecales</taxon>
        <taxon>Cephalothecaceae</taxon>
        <taxon>Phialemonium</taxon>
    </lineage>
</organism>
<keyword evidence="6" id="KW-0746">Sphingolipid metabolism</keyword>
<dbReference type="PANTHER" id="PTHR43550:SF3">
    <property type="entry name" value="3-KETODIHYDROSPHINGOSINE REDUCTASE"/>
    <property type="match status" value="1"/>
</dbReference>
<dbReference type="PANTHER" id="PTHR43550">
    <property type="entry name" value="3-KETODIHYDROSPHINGOSINE REDUCTASE"/>
    <property type="match status" value="1"/>
</dbReference>
<protein>
    <recommendedName>
        <fullName evidence="9">3-dehydrosphinganine reductase</fullName>
        <ecNumber evidence="9">1.1.1.102</ecNumber>
    </recommendedName>
</protein>
<keyword evidence="7" id="KW-0560">Oxidoreductase</keyword>
<evidence type="ECO:0000256" key="9">
    <source>
        <dbReference type="ARBA" id="ARBA00026112"/>
    </source>
</evidence>
<evidence type="ECO:0000256" key="11">
    <source>
        <dbReference type="ARBA" id="ARBA00048930"/>
    </source>
</evidence>
<comment type="caution">
    <text evidence="12">The sequence shown here is derived from an EMBL/GenBank/DDBJ whole genome shotgun (WGS) entry which is preliminary data.</text>
</comment>
<dbReference type="SUPFAM" id="SSF51735">
    <property type="entry name" value="NAD(P)-binding Rossmann-fold domains"/>
    <property type="match status" value="1"/>
</dbReference>
<gene>
    <name evidence="12" type="ORF">VTK73DRAFT_1988</name>
</gene>
<evidence type="ECO:0000313" key="12">
    <source>
        <dbReference type="EMBL" id="KAL1871598.1"/>
    </source>
</evidence>
<comment type="pathway">
    <text evidence="2">Lipid metabolism; sphingolipid metabolism.</text>
</comment>
<dbReference type="Proteomes" id="UP001586593">
    <property type="component" value="Unassembled WGS sequence"/>
</dbReference>
<dbReference type="InterPro" id="IPR036291">
    <property type="entry name" value="NAD(P)-bd_dom_sf"/>
</dbReference>
<dbReference type="EC" id="1.1.1.102" evidence="9"/>
<evidence type="ECO:0000256" key="10">
    <source>
        <dbReference type="ARBA" id="ARBA00044737"/>
    </source>
</evidence>
<comment type="catalytic activity">
    <reaction evidence="11">
        <text>sphinganine + NADP(+) = 3-oxosphinganine + NADPH + H(+)</text>
        <dbReference type="Rhea" id="RHEA:22640"/>
        <dbReference type="ChEBI" id="CHEBI:15378"/>
        <dbReference type="ChEBI" id="CHEBI:57783"/>
        <dbReference type="ChEBI" id="CHEBI:57817"/>
        <dbReference type="ChEBI" id="CHEBI:58299"/>
        <dbReference type="ChEBI" id="CHEBI:58349"/>
        <dbReference type="EC" id="1.1.1.102"/>
    </reaction>
    <physiologicalReaction direction="right-to-left" evidence="11">
        <dbReference type="Rhea" id="RHEA:22642"/>
    </physiologicalReaction>
</comment>
<sequence length="329" mass="35813">MGFFGGKNHMPVNGKTILLTGATEGLGRSAARKLSEQGANVIIVARNVGRLEETVAELQAAAKNPRSQRFHHISADVSEPNYAEAVLAEAMRWNRGAAPDIVWCVAGMSTPLLWTDDGSMAATRRNMDVNFYGAAEMARTILREWLSPHNAISSAPGQPKPEPKHLVFTASVLAFFTIVGYGPYSPSKWAVRGLADTLVQELLLYPDNPVKVHVVYPATILSPGLERENKCKPAITLEMEKDEPPQPPDLVAEKAIKGLQAGNYFVTVSFLGNLMRCGVLGGSPRNNSFVDTIVSWAVSIIYLFVMKAMNGQIITWAKKHGHPSTYTKG</sequence>
<keyword evidence="5" id="KW-0521">NADP</keyword>
<keyword evidence="4" id="KW-0256">Endoplasmic reticulum</keyword>
<dbReference type="PRINTS" id="PR00081">
    <property type="entry name" value="GDHRDH"/>
</dbReference>